<dbReference type="FunFam" id="3.40.50.720:FF:000084">
    <property type="entry name" value="Short-chain dehydrogenase reductase"/>
    <property type="match status" value="1"/>
</dbReference>
<dbReference type="InterPro" id="IPR036291">
    <property type="entry name" value="NAD(P)-bd_dom_sf"/>
</dbReference>
<dbReference type="PRINTS" id="PR00080">
    <property type="entry name" value="SDRFAMILY"/>
</dbReference>
<dbReference type="Pfam" id="PF13561">
    <property type="entry name" value="adh_short_C2"/>
    <property type="match status" value="1"/>
</dbReference>
<evidence type="ECO:0000256" key="2">
    <source>
        <dbReference type="ARBA" id="ARBA00023002"/>
    </source>
</evidence>
<dbReference type="InterPro" id="IPR002347">
    <property type="entry name" value="SDR_fam"/>
</dbReference>
<gene>
    <name evidence="3" type="ORF">DFH08DRAFT_847689</name>
</gene>
<name>A0AAD7EXQ1_9AGAR</name>
<comment type="caution">
    <text evidence="3">The sequence shown here is derived from an EMBL/GenBank/DDBJ whole genome shotgun (WGS) entry which is preliminary data.</text>
</comment>
<dbReference type="GO" id="GO:0016491">
    <property type="term" value="F:oxidoreductase activity"/>
    <property type="evidence" value="ECO:0007669"/>
    <property type="project" value="UniProtKB-KW"/>
</dbReference>
<dbReference type="PRINTS" id="PR00081">
    <property type="entry name" value="GDHRDH"/>
</dbReference>
<dbReference type="PANTHER" id="PTHR43180:SF66">
    <property type="entry name" value="SHORT-CHAIN DEHYDROGENASE_REDUCTASE FAMILY PROTEIN"/>
    <property type="match status" value="1"/>
</dbReference>
<dbReference type="Proteomes" id="UP001218218">
    <property type="component" value="Unassembled WGS sequence"/>
</dbReference>
<reference evidence="3" key="1">
    <citation type="submission" date="2023-03" db="EMBL/GenBank/DDBJ databases">
        <title>Massive genome expansion in bonnet fungi (Mycena s.s.) driven by repeated elements and novel gene families across ecological guilds.</title>
        <authorList>
            <consortium name="Lawrence Berkeley National Laboratory"/>
            <person name="Harder C.B."/>
            <person name="Miyauchi S."/>
            <person name="Viragh M."/>
            <person name="Kuo A."/>
            <person name="Thoen E."/>
            <person name="Andreopoulos B."/>
            <person name="Lu D."/>
            <person name="Skrede I."/>
            <person name="Drula E."/>
            <person name="Henrissat B."/>
            <person name="Morin E."/>
            <person name="Kohler A."/>
            <person name="Barry K."/>
            <person name="LaButti K."/>
            <person name="Morin E."/>
            <person name="Salamov A."/>
            <person name="Lipzen A."/>
            <person name="Mereny Z."/>
            <person name="Hegedus B."/>
            <person name="Baldrian P."/>
            <person name="Stursova M."/>
            <person name="Weitz H."/>
            <person name="Taylor A."/>
            <person name="Grigoriev I.V."/>
            <person name="Nagy L.G."/>
            <person name="Martin F."/>
            <person name="Kauserud H."/>
        </authorList>
    </citation>
    <scope>NUCLEOTIDE SEQUENCE</scope>
    <source>
        <strain evidence="3">CBHHK002</strain>
    </source>
</reference>
<sequence>MAPKDLNYDVTRRETLIDPSEFYQQTVTRLEQIKAHVEEKTGNCLKGKVCIVTGAESLKGIGRATVMIYAREGAQHIYVLDKSTQNLPNLQFTVQSKYPGVKITCIAGDAADEAAIKALCARALVEEGRLDVFFANAGVATATRLQDADPDVFMRTMRINTLSCMLAIKHASAAMMNTNLGKTLSGGSIILTASSKTTAGIRSGAGPLDYSASKAAVNSLAQTGASQLANTNVRVNSICPGLTETGMTESAFEYARNRGTIGKVGQLNPLGRFAIAEEIAQVALFFASDQSSYVNGQTLAVDGGHSASLPVMPGRWM</sequence>
<dbReference type="SUPFAM" id="SSF51735">
    <property type="entry name" value="NAD(P)-binding Rossmann-fold domains"/>
    <property type="match status" value="1"/>
</dbReference>
<dbReference type="CDD" id="cd05233">
    <property type="entry name" value="SDR_c"/>
    <property type="match status" value="1"/>
</dbReference>
<keyword evidence="2" id="KW-0560">Oxidoreductase</keyword>
<dbReference type="PANTHER" id="PTHR43180">
    <property type="entry name" value="3-OXOACYL-(ACYL-CARRIER-PROTEIN) REDUCTASE (AFU_ORTHOLOGUE AFUA_6G11210)"/>
    <property type="match status" value="1"/>
</dbReference>
<dbReference type="EMBL" id="JARIHO010000007">
    <property type="protein sequence ID" value="KAJ7358013.1"/>
    <property type="molecule type" value="Genomic_DNA"/>
</dbReference>
<evidence type="ECO:0000256" key="1">
    <source>
        <dbReference type="ARBA" id="ARBA00006484"/>
    </source>
</evidence>
<proteinExistence type="inferred from homology"/>
<organism evidence="3 4">
    <name type="scientific">Mycena albidolilacea</name>
    <dbReference type="NCBI Taxonomy" id="1033008"/>
    <lineage>
        <taxon>Eukaryota</taxon>
        <taxon>Fungi</taxon>
        <taxon>Dikarya</taxon>
        <taxon>Basidiomycota</taxon>
        <taxon>Agaricomycotina</taxon>
        <taxon>Agaricomycetes</taxon>
        <taxon>Agaricomycetidae</taxon>
        <taxon>Agaricales</taxon>
        <taxon>Marasmiineae</taxon>
        <taxon>Mycenaceae</taxon>
        <taxon>Mycena</taxon>
    </lineage>
</organism>
<accession>A0AAD7EXQ1</accession>
<evidence type="ECO:0000313" key="4">
    <source>
        <dbReference type="Proteomes" id="UP001218218"/>
    </source>
</evidence>
<keyword evidence="4" id="KW-1185">Reference proteome</keyword>
<comment type="similarity">
    <text evidence="1">Belongs to the short-chain dehydrogenases/reductases (SDR) family.</text>
</comment>
<dbReference type="AlphaFoldDB" id="A0AAD7EXQ1"/>
<protein>
    <submittedName>
        <fullName evidence="3">NAD(P)-binding protein</fullName>
    </submittedName>
</protein>
<evidence type="ECO:0000313" key="3">
    <source>
        <dbReference type="EMBL" id="KAJ7358013.1"/>
    </source>
</evidence>
<dbReference type="Gene3D" id="3.40.50.720">
    <property type="entry name" value="NAD(P)-binding Rossmann-like Domain"/>
    <property type="match status" value="1"/>
</dbReference>